<dbReference type="AlphaFoldDB" id="A0A8X6WK24"/>
<evidence type="ECO:0000313" key="2">
    <source>
        <dbReference type="EMBL" id="GFY35496.1"/>
    </source>
</evidence>
<dbReference type="InterPro" id="IPR038542">
    <property type="entry name" value="Spidroin_C_sf"/>
</dbReference>
<dbReference type="EMBL" id="BMAU01021432">
    <property type="protein sequence ID" value="GFY35496.1"/>
    <property type="molecule type" value="Genomic_DNA"/>
</dbReference>
<proteinExistence type="predicted"/>
<feature type="region of interest" description="Disordered" evidence="1">
    <location>
        <begin position="553"/>
        <end position="627"/>
    </location>
</feature>
<name>A0A8X6WK24_TRICX</name>
<dbReference type="Gene3D" id="1.10.10.1350">
    <property type="entry name" value="Spidroin domain, C-terminal domain"/>
    <property type="match status" value="1"/>
</dbReference>
<feature type="compositionally biased region" description="Low complexity" evidence="1">
    <location>
        <begin position="594"/>
        <end position="605"/>
    </location>
</feature>
<keyword evidence="3" id="KW-1185">Reference proteome</keyword>
<feature type="compositionally biased region" description="Polar residues" evidence="1">
    <location>
        <begin position="609"/>
        <end position="625"/>
    </location>
</feature>
<feature type="compositionally biased region" description="Polar residues" evidence="1">
    <location>
        <begin position="561"/>
        <end position="585"/>
    </location>
</feature>
<organism evidence="2 3">
    <name type="scientific">Trichonephila clavipes</name>
    <name type="common">Golden silk orbweaver</name>
    <name type="synonym">Nephila clavipes</name>
    <dbReference type="NCBI Taxonomy" id="2585209"/>
    <lineage>
        <taxon>Eukaryota</taxon>
        <taxon>Metazoa</taxon>
        <taxon>Ecdysozoa</taxon>
        <taxon>Arthropoda</taxon>
        <taxon>Chelicerata</taxon>
        <taxon>Arachnida</taxon>
        <taxon>Araneae</taxon>
        <taxon>Araneomorphae</taxon>
        <taxon>Entelegynae</taxon>
        <taxon>Araneoidea</taxon>
        <taxon>Nephilidae</taxon>
        <taxon>Trichonephila</taxon>
    </lineage>
</organism>
<dbReference type="Proteomes" id="UP000887159">
    <property type="component" value="Unassembled WGS sequence"/>
</dbReference>
<gene>
    <name evidence="2" type="primary">AVEN_40598_1</name>
    <name evidence="2" type="ORF">TNCV_195991</name>
</gene>
<comment type="caution">
    <text evidence="2">The sequence shown here is derived from an EMBL/GenBank/DDBJ whole genome shotgun (WGS) entry which is preliminary data.</text>
</comment>
<reference evidence="2" key="1">
    <citation type="submission" date="2020-08" db="EMBL/GenBank/DDBJ databases">
        <title>Multicomponent nature underlies the extraordinary mechanical properties of spider dragline silk.</title>
        <authorList>
            <person name="Kono N."/>
            <person name="Nakamura H."/>
            <person name="Mori M."/>
            <person name="Yoshida Y."/>
            <person name="Ohtoshi R."/>
            <person name="Malay A.D."/>
            <person name="Moran D.A.P."/>
            <person name="Tomita M."/>
            <person name="Numata K."/>
            <person name="Arakawa K."/>
        </authorList>
    </citation>
    <scope>NUCLEOTIDE SEQUENCE</scope>
</reference>
<sequence length="786" mass="86129">MVTEIVTDSSGRTTKINVPVKVSSPVTSESTTPEMMTKIVTDSSGRTTKINVPVKTTRNPLTGTTMMTEIVTDSSGRTTKINVPVKVSSPVTSESTTPEMMTKIVTDSSGRTTKINVPLKTTRNPLTVTTMMTEIVTDSSGRTTKINIPVKISTPVNSKSTTSETMTELVTDSSGRITEINVPVKMTSNRSERTTPEMMTEIVTDSSGKSIKVTEPVRTTLPFPGKSSAFSIRTPNDRKTSQQITTASSFDNTFTQGYTSTSESLGITPELNVKTPVDKHSTVKESKISKDLFDLYVKPSRYPNGEEFLRIYNPFSNIHRVLHISFEELLHILREYFGPSISYSRTSNGEIKIHVQRSRTNPSLFVKGPAGQIIRIIEELHESTPSVVTDSNGEIIRIIVPFENLPENVTSPEGDRIELVRESREKTPGLVTGKNGRIIRVILPDVHANDSHGITPVTVQGPHGKPIFIFRHQEGITPGVVTGKDGRIVRIMLPEFSDKIPRPITGPGGRIIYLIPGQQDTTPGAVTAPDGKLLYILLPEEITSVSSTPALVGPTEGLIRPSSSRIPNSDSPQNKPTARTGNSFEIENGFPIYNGTSSNGTEGTGIDMTGSSTEIGPIPQNTTSKPPKFLVGPNFEPNVEPSHGVVVPPRYKNLELGLFSNPEKANANPLLTLKQFENIFREMLNSGGPRIKHLISSIKKARGSNPGEFNLRIFIRELSSTFADMRYENHNFNYSEIFIELMFETLLAALEIIRNTAAACIEEVTISSVSEPNISKYINAFFDILL</sequence>
<accession>A0A8X6WK24</accession>
<evidence type="ECO:0000313" key="3">
    <source>
        <dbReference type="Proteomes" id="UP000887159"/>
    </source>
</evidence>
<protein>
    <submittedName>
        <fullName evidence="2">Uncharacterized protein</fullName>
    </submittedName>
</protein>
<evidence type="ECO:0000256" key="1">
    <source>
        <dbReference type="SAM" id="MobiDB-lite"/>
    </source>
</evidence>